<dbReference type="Proteomes" id="UP001163321">
    <property type="component" value="Chromosome 2"/>
</dbReference>
<proteinExistence type="predicted"/>
<comment type="caution">
    <text evidence="1">The sequence shown here is derived from an EMBL/GenBank/DDBJ whole genome shotgun (WGS) entry which is preliminary data.</text>
</comment>
<gene>
    <name evidence="1" type="ORF">PsorP6_016914</name>
</gene>
<accession>A0ACC0WBW6</accession>
<sequence length="169" mass="19114">MDRMEAQVTESRRVGSLEAEMMSLAKHLKKRTQTIHHALSICLTPWGKVQYRIQCQVDRGNAKLIEQLGSFIFLPAFVMNGRGGDCMIPISVVWNPRQPQRSPACVLRDAPCHEKNGVVNRREETRAQVQATSLFTVELAFHKANMPQRLFLITKSSPRRGLATTPPHL</sequence>
<reference evidence="1 2" key="1">
    <citation type="journal article" date="2022" name="bioRxiv">
        <title>The genome of the oomycete Peronosclerospora sorghi, a cosmopolitan pathogen of maize and sorghum, is inflated with dispersed pseudogenes.</title>
        <authorList>
            <person name="Fletcher K."/>
            <person name="Martin F."/>
            <person name="Isakeit T."/>
            <person name="Cavanaugh K."/>
            <person name="Magill C."/>
            <person name="Michelmore R."/>
        </authorList>
    </citation>
    <scope>NUCLEOTIDE SEQUENCE [LARGE SCALE GENOMIC DNA]</scope>
    <source>
        <strain evidence="1">P6</strain>
    </source>
</reference>
<keyword evidence="2" id="KW-1185">Reference proteome</keyword>
<dbReference type="EMBL" id="CM047581">
    <property type="protein sequence ID" value="KAI9916244.1"/>
    <property type="molecule type" value="Genomic_DNA"/>
</dbReference>
<name>A0ACC0WBW6_9STRA</name>
<evidence type="ECO:0000313" key="1">
    <source>
        <dbReference type="EMBL" id="KAI9916244.1"/>
    </source>
</evidence>
<organism evidence="1 2">
    <name type="scientific">Peronosclerospora sorghi</name>
    <dbReference type="NCBI Taxonomy" id="230839"/>
    <lineage>
        <taxon>Eukaryota</taxon>
        <taxon>Sar</taxon>
        <taxon>Stramenopiles</taxon>
        <taxon>Oomycota</taxon>
        <taxon>Peronosporomycetes</taxon>
        <taxon>Peronosporales</taxon>
        <taxon>Peronosporaceae</taxon>
        <taxon>Peronosclerospora</taxon>
    </lineage>
</organism>
<evidence type="ECO:0000313" key="2">
    <source>
        <dbReference type="Proteomes" id="UP001163321"/>
    </source>
</evidence>
<protein>
    <submittedName>
        <fullName evidence="1">Uncharacterized protein</fullName>
    </submittedName>
</protein>